<keyword evidence="2" id="KW-0539">Nucleus</keyword>
<dbReference type="Proteomes" id="UP000228380">
    <property type="component" value="Chromosome 16"/>
</dbReference>
<dbReference type="InterPro" id="IPR036142">
    <property type="entry name" value="ENT_dom-like_sf"/>
</dbReference>
<dbReference type="OrthoDB" id="663550at2759"/>
<accession>A0A8B7CMA7</accession>
<evidence type="ECO:0000313" key="5">
    <source>
        <dbReference type="RefSeq" id="XP_008802277.2"/>
    </source>
</evidence>
<dbReference type="PANTHER" id="PTHR31917">
    <property type="entry name" value="AGENET DOMAIN-CONTAINING PROTEIN-RELATED"/>
    <property type="match status" value="1"/>
</dbReference>
<dbReference type="SMART" id="SM01191">
    <property type="entry name" value="ENT"/>
    <property type="match status" value="1"/>
</dbReference>
<dbReference type="SMART" id="SM00743">
    <property type="entry name" value="Agenet"/>
    <property type="match status" value="2"/>
</dbReference>
<comment type="subcellular location">
    <subcellularLocation>
        <location evidence="1">Nucleus</location>
    </subcellularLocation>
</comment>
<dbReference type="KEGG" id="pda:103716167"/>
<evidence type="ECO:0000259" key="3">
    <source>
        <dbReference type="PROSITE" id="PS51138"/>
    </source>
</evidence>
<dbReference type="AlphaFoldDB" id="A0A8B7CMA7"/>
<evidence type="ECO:0000256" key="1">
    <source>
        <dbReference type="ARBA" id="ARBA00004123"/>
    </source>
</evidence>
<reference evidence="4" key="1">
    <citation type="journal article" date="2019" name="Nat. Commun.">
        <title>Genome-wide association mapping of date palm fruit traits.</title>
        <authorList>
            <person name="Hazzouri K.M."/>
            <person name="Gros-Balthazard M."/>
            <person name="Flowers J.M."/>
            <person name="Copetti D."/>
            <person name="Lemansour A."/>
            <person name="Lebrun M."/>
            <person name="Masmoudi K."/>
            <person name="Ferrand S."/>
            <person name="Dhar M.I."/>
            <person name="Fresquez Z.A."/>
            <person name="Rosas U."/>
            <person name="Zhang J."/>
            <person name="Talag J."/>
            <person name="Lee S."/>
            <person name="Kudrna D."/>
            <person name="Powell R.F."/>
            <person name="Leitch I.J."/>
            <person name="Krueger R.R."/>
            <person name="Wing R.A."/>
            <person name="Amiri K.M.A."/>
            <person name="Purugganan M.D."/>
        </authorList>
    </citation>
    <scope>NUCLEOTIDE SEQUENCE [LARGE SCALE GENOMIC DNA]</scope>
    <source>
        <strain evidence="4">cv. Khalas</strain>
    </source>
</reference>
<dbReference type="Gene3D" id="1.10.1240.40">
    <property type="entry name" value="ENT domain"/>
    <property type="match status" value="1"/>
</dbReference>
<dbReference type="GO" id="GO:0005634">
    <property type="term" value="C:nucleus"/>
    <property type="evidence" value="ECO:0007669"/>
    <property type="project" value="UniProtKB-SubCell"/>
</dbReference>
<sequence>MRFKEGNKLEVMRRNQDHYGSWFPAKILSIHGDKYCVRFELLLTAKGKPVVERIREEDVRPCPPLVHGKERWNVGDIAEVFDLHSWRVGKVAKVLNNNHVVIRLFGSIQLREFHVSSLRVRQAWQNNQWVVIGKVSGKKQVTSGCNHSNPKYTIGLGCEAHGGIWEEACTGQRYDGDHFRSFSPARTAKKNLSSHHTILPDLVVQGTGKKRKANPKVDGSHQLAKRALPRKVDAIPLSKDMMGGNCQHISNKDRTIKFSKMGVQKGTNKHAMHSSSIPLQITKENNECSIASCSGNNLPEYINENTRKNAIEIPDSLFDDAMSSCPSKTGKKNHPVSEDELAASIHELELHAYQSTVQAFYASGPLSWEQESLLTNLRLSLHISNEEHLHQLRHLLSA</sequence>
<proteinExistence type="predicted"/>
<organism evidence="4 5">
    <name type="scientific">Phoenix dactylifera</name>
    <name type="common">Date palm</name>
    <dbReference type="NCBI Taxonomy" id="42345"/>
    <lineage>
        <taxon>Eukaryota</taxon>
        <taxon>Viridiplantae</taxon>
        <taxon>Streptophyta</taxon>
        <taxon>Embryophyta</taxon>
        <taxon>Tracheophyta</taxon>
        <taxon>Spermatophyta</taxon>
        <taxon>Magnoliopsida</taxon>
        <taxon>Liliopsida</taxon>
        <taxon>Arecaceae</taxon>
        <taxon>Coryphoideae</taxon>
        <taxon>Phoeniceae</taxon>
        <taxon>Phoenix</taxon>
    </lineage>
</organism>
<dbReference type="InterPro" id="IPR005491">
    <property type="entry name" value="ENT_dom"/>
</dbReference>
<dbReference type="Pfam" id="PF03735">
    <property type="entry name" value="ENT"/>
    <property type="match status" value="1"/>
</dbReference>
<dbReference type="SUPFAM" id="SSF158639">
    <property type="entry name" value="ENT-like"/>
    <property type="match status" value="1"/>
</dbReference>
<dbReference type="GeneID" id="103716167"/>
<dbReference type="PANTHER" id="PTHR31917:SF59">
    <property type="entry name" value="ENT DOMAIN-CONTAINING PROTEIN"/>
    <property type="match status" value="1"/>
</dbReference>
<feature type="domain" description="ENT" evidence="3">
    <location>
        <begin position="341"/>
        <end position="398"/>
    </location>
</feature>
<dbReference type="Pfam" id="PF05641">
    <property type="entry name" value="Agenet"/>
    <property type="match status" value="1"/>
</dbReference>
<protein>
    <submittedName>
        <fullName evidence="5">Uncharacterized protein LOC103716167 isoform X1</fullName>
    </submittedName>
</protein>
<gene>
    <name evidence="5" type="primary">LOC103716167</name>
</gene>
<dbReference type="CDD" id="cd20405">
    <property type="entry name" value="Tudor_Agenet_AtDUF_rpt1_3"/>
    <property type="match status" value="1"/>
</dbReference>
<dbReference type="RefSeq" id="XP_008802277.2">
    <property type="nucleotide sequence ID" value="XM_008804055.4"/>
</dbReference>
<dbReference type="PROSITE" id="PS51138">
    <property type="entry name" value="ENT"/>
    <property type="match status" value="1"/>
</dbReference>
<dbReference type="InterPro" id="IPR008395">
    <property type="entry name" value="Agenet-like_dom"/>
</dbReference>
<name>A0A8B7CMA7_PHODC</name>
<evidence type="ECO:0000256" key="2">
    <source>
        <dbReference type="ARBA" id="ARBA00023242"/>
    </source>
</evidence>
<dbReference type="Gene3D" id="2.30.30.140">
    <property type="match status" value="1"/>
</dbReference>
<reference evidence="5" key="2">
    <citation type="submission" date="2025-08" db="UniProtKB">
        <authorList>
            <consortium name="RefSeq"/>
        </authorList>
    </citation>
    <scope>IDENTIFICATION</scope>
    <source>
        <tissue evidence="5">Young leaves</tissue>
    </source>
</reference>
<dbReference type="InterPro" id="IPR014002">
    <property type="entry name" value="Agenet_dom_plant"/>
</dbReference>
<evidence type="ECO:0000313" key="4">
    <source>
        <dbReference type="Proteomes" id="UP000228380"/>
    </source>
</evidence>
<keyword evidence="4" id="KW-1185">Reference proteome</keyword>